<name>A0ABN7KFK6_9BURK</name>
<feature type="transmembrane region" description="Helical" evidence="8">
    <location>
        <begin position="70"/>
        <end position="89"/>
    </location>
</feature>
<evidence type="ECO:0000313" key="9">
    <source>
        <dbReference type="EMBL" id="CAE6690620.1"/>
    </source>
</evidence>
<evidence type="ECO:0000256" key="4">
    <source>
        <dbReference type="ARBA" id="ARBA00022692"/>
    </source>
</evidence>
<evidence type="ECO:0000256" key="6">
    <source>
        <dbReference type="ARBA" id="ARBA00023136"/>
    </source>
</evidence>
<comment type="caution">
    <text evidence="9">The sequence shown here is derived from an EMBL/GenBank/DDBJ whole genome shotgun (WGS) entry which is preliminary data.</text>
</comment>
<keyword evidence="2" id="KW-1003">Cell membrane</keyword>
<evidence type="ECO:0008006" key="11">
    <source>
        <dbReference type="Google" id="ProtNLM"/>
    </source>
</evidence>
<feature type="transmembrane region" description="Helical" evidence="8">
    <location>
        <begin position="125"/>
        <end position="152"/>
    </location>
</feature>
<comment type="similarity">
    <text evidence="7">Belongs to the glycosyltransferase 87 family.</text>
</comment>
<dbReference type="Pfam" id="PF09594">
    <property type="entry name" value="GT87"/>
    <property type="match status" value="1"/>
</dbReference>
<feature type="transmembrane region" description="Helical" evidence="8">
    <location>
        <begin position="297"/>
        <end position="317"/>
    </location>
</feature>
<evidence type="ECO:0000256" key="5">
    <source>
        <dbReference type="ARBA" id="ARBA00022989"/>
    </source>
</evidence>
<evidence type="ECO:0000313" key="10">
    <source>
        <dbReference type="Proteomes" id="UP000672526"/>
    </source>
</evidence>
<organism evidence="9 10">
    <name type="scientific">Paraburkholderia haematera</name>
    <dbReference type="NCBI Taxonomy" id="2793077"/>
    <lineage>
        <taxon>Bacteria</taxon>
        <taxon>Pseudomonadati</taxon>
        <taxon>Pseudomonadota</taxon>
        <taxon>Betaproteobacteria</taxon>
        <taxon>Burkholderiales</taxon>
        <taxon>Burkholderiaceae</taxon>
        <taxon>Paraburkholderia</taxon>
    </lineage>
</organism>
<evidence type="ECO:0000256" key="8">
    <source>
        <dbReference type="SAM" id="Phobius"/>
    </source>
</evidence>
<dbReference type="Proteomes" id="UP000672526">
    <property type="component" value="Unassembled WGS sequence"/>
</dbReference>
<gene>
    <name evidence="9" type="ORF">R69888_00215</name>
</gene>
<evidence type="ECO:0000256" key="3">
    <source>
        <dbReference type="ARBA" id="ARBA00022679"/>
    </source>
</evidence>
<feature type="transmembrane region" description="Helical" evidence="8">
    <location>
        <begin position="374"/>
        <end position="396"/>
    </location>
</feature>
<sequence>MNLHAFRHASPKCRPLPALHAAGPQRRPHWLNADRLRLYPITAFGCYTLFIAIFLIRLSEQKGLSGMNPFVVDFLPFWSAAVLALHGHAVDAYNVHALSVIEIGTVPYLGAVNGILPWLYPPSTLLLIVPLALLPYKAAAVVWLGGAYVLFVKTIRAIVPDRQAILPVLFFPGALFVISVGQNGLLTAALAGGGLVWLRRRPVAAGICLGLLCMKPQLVVLFPLALLCARSWRALAAFVLTAGVTLALAVLAFGTDTLTAFLHNTGIATYSIESAHATLARVPSVFALATLVHAPVVLAYAAQGASALIAAAAVCYAWSRECSYALRAATLICASLLVSPYLYDYDLAWFGVLIAWYCRHALVAGWARGEREWLIVLWIAPLGGMLIIACGPFQFLPLISLTTLGMLVRRIALERRAPPVFERYADE</sequence>
<evidence type="ECO:0000256" key="7">
    <source>
        <dbReference type="ARBA" id="ARBA00024033"/>
    </source>
</evidence>
<protein>
    <recommendedName>
        <fullName evidence="11">DUF2029 domain-containing protein</fullName>
    </recommendedName>
</protein>
<feature type="transmembrane region" description="Helical" evidence="8">
    <location>
        <begin position="349"/>
        <end position="367"/>
    </location>
</feature>
<keyword evidence="5 8" id="KW-1133">Transmembrane helix</keyword>
<keyword evidence="10" id="KW-1185">Reference proteome</keyword>
<feature type="transmembrane region" description="Helical" evidence="8">
    <location>
        <begin position="203"/>
        <end position="227"/>
    </location>
</feature>
<keyword evidence="3" id="KW-0808">Transferase</keyword>
<proteinExistence type="inferred from homology"/>
<evidence type="ECO:0000256" key="2">
    <source>
        <dbReference type="ARBA" id="ARBA00022475"/>
    </source>
</evidence>
<dbReference type="EMBL" id="CAJNBK010000001">
    <property type="protein sequence ID" value="CAE6690620.1"/>
    <property type="molecule type" value="Genomic_DNA"/>
</dbReference>
<reference evidence="9 10" key="1">
    <citation type="submission" date="2021-02" db="EMBL/GenBank/DDBJ databases">
        <authorList>
            <person name="Vanwijnsberghe S."/>
        </authorList>
    </citation>
    <scope>NUCLEOTIDE SEQUENCE [LARGE SCALE GENOMIC DNA]</scope>
    <source>
        <strain evidence="9 10">LMG 31837</strain>
    </source>
</reference>
<accession>A0ABN7KFK6</accession>
<feature type="transmembrane region" description="Helical" evidence="8">
    <location>
        <begin position="324"/>
        <end position="343"/>
    </location>
</feature>
<keyword evidence="4 8" id="KW-0812">Transmembrane</keyword>
<evidence type="ECO:0000256" key="1">
    <source>
        <dbReference type="ARBA" id="ARBA00004651"/>
    </source>
</evidence>
<comment type="subcellular location">
    <subcellularLocation>
        <location evidence="1">Cell membrane</location>
        <topology evidence="1">Multi-pass membrane protein</topology>
    </subcellularLocation>
</comment>
<keyword evidence="6 8" id="KW-0472">Membrane</keyword>
<dbReference type="RefSeq" id="WP_211608740.1">
    <property type="nucleotide sequence ID" value="NZ_CAJNBK010000001.1"/>
</dbReference>
<feature type="transmembrane region" description="Helical" evidence="8">
    <location>
        <begin position="234"/>
        <end position="254"/>
    </location>
</feature>
<feature type="transmembrane region" description="Helical" evidence="8">
    <location>
        <begin position="164"/>
        <end position="197"/>
    </location>
</feature>
<feature type="transmembrane region" description="Helical" evidence="8">
    <location>
        <begin position="38"/>
        <end position="58"/>
    </location>
</feature>
<dbReference type="InterPro" id="IPR018584">
    <property type="entry name" value="GT87"/>
</dbReference>